<reference evidence="1" key="1">
    <citation type="submission" date="2020-05" db="EMBL/GenBank/DDBJ databases">
        <authorList>
            <person name="Chiriac C."/>
            <person name="Salcher M."/>
            <person name="Ghai R."/>
            <person name="Kavagutti S V."/>
        </authorList>
    </citation>
    <scope>NUCLEOTIDE SEQUENCE</scope>
</reference>
<protein>
    <submittedName>
        <fullName evidence="1">Unannotated protein</fullName>
    </submittedName>
</protein>
<organism evidence="1">
    <name type="scientific">freshwater metagenome</name>
    <dbReference type="NCBI Taxonomy" id="449393"/>
    <lineage>
        <taxon>unclassified sequences</taxon>
        <taxon>metagenomes</taxon>
        <taxon>ecological metagenomes</taxon>
    </lineage>
</organism>
<dbReference type="AlphaFoldDB" id="A0A6J6I0Y1"/>
<gene>
    <name evidence="1" type="ORF">UFOPK1827_01710</name>
</gene>
<evidence type="ECO:0000313" key="1">
    <source>
        <dbReference type="EMBL" id="CAB4617445.1"/>
    </source>
</evidence>
<sequence>MPTIGEVDFVAMNHGREKQDLSVGIEHEVAVINGKEPSADKLGMTSAGTEIP</sequence>
<proteinExistence type="predicted"/>
<accession>A0A6J6I0Y1</accession>
<name>A0A6J6I0Y1_9ZZZZ</name>
<dbReference type="EMBL" id="CAEZUO010000112">
    <property type="protein sequence ID" value="CAB4617445.1"/>
    <property type="molecule type" value="Genomic_DNA"/>
</dbReference>